<gene>
    <name evidence="2" type="ORF">UY92_C0010G0017</name>
</gene>
<dbReference type="InterPro" id="IPR000551">
    <property type="entry name" value="MerR-type_HTH_dom"/>
</dbReference>
<dbReference type="Gene3D" id="1.10.1660.10">
    <property type="match status" value="1"/>
</dbReference>
<dbReference type="SUPFAM" id="SSF46955">
    <property type="entry name" value="Putative DNA-binding domain"/>
    <property type="match status" value="1"/>
</dbReference>
<evidence type="ECO:0000313" key="2">
    <source>
        <dbReference type="EMBL" id="KKW42101.1"/>
    </source>
</evidence>
<dbReference type="InterPro" id="IPR010093">
    <property type="entry name" value="SinI_DNA-bd"/>
</dbReference>
<sequence>MENPKLFSIGETAKMMGISVDTLRRWEKQGKFPSIRSAGGHRYFRLEDINIYLVDITFLAKKWVTTPEPTTIPSDFYCQNSSVFQARLSRFENELGQVPALAAIFPLISSAAGEIGNNSFDHNLGNWPDLPGIFFGYDINKRKVVLADRGQGILKTLKRVRQSLQTDVEAVKVAFTEVLSGRAPEARGNGLKYVRGIVSDNPFSLIFGTGNAELFLKQGDEDLNIQTVTPNYIGCFAQLTF</sequence>
<dbReference type="STRING" id="1619044.UY92_C0010G0017"/>
<dbReference type="InterPro" id="IPR009061">
    <property type="entry name" value="DNA-bd_dom_put_sf"/>
</dbReference>
<dbReference type="GO" id="GO:0006355">
    <property type="term" value="P:regulation of DNA-templated transcription"/>
    <property type="evidence" value="ECO:0007669"/>
    <property type="project" value="InterPro"/>
</dbReference>
<dbReference type="GO" id="GO:0003677">
    <property type="term" value="F:DNA binding"/>
    <property type="evidence" value="ECO:0007669"/>
    <property type="project" value="InterPro"/>
</dbReference>
<proteinExistence type="predicted"/>
<protein>
    <submittedName>
        <fullName evidence="2">Regulatory protein, MerR</fullName>
    </submittedName>
</protein>
<comment type="caution">
    <text evidence="2">The sequence shown here is derived from an EMBL/GenBank/DDBJ whole genome shotgun (WGS) entry which is preliminary data.</text>
</comment>
<reference evidence="2 3" key="1">
    <citation type="journal article" date="2015" name="Nature">
        <title>rRNA introns, odd ribosomes, and small enigmatic genomes across a large radiation of phyla.</title>
        <authorList>
            <person name="Brown C.T."/>
            <person name="Hug L.A."/>
            <person name="Thomas B.C."/>
            <person name="Sharon I."/>
            <person name="Castelle C.J."/>
            <person name="Singh A."/>
            <person name="Wilkins M.J."/>
            <person name="Williams K.H."/>
            <person name="Banfield J.F."/>
        </authorList>
    </citation>
    <scope>NUCLEOTIDE SEQUENCE [LARGE SCALE GENOMIC DNA]</scope>
</reference>
<feature type="domain" description="HTH merR-type" evidence="1">
    <location>
        <begin position="6"/>
        <end position="49"/>
    </location>
</feature>
<dbReference type="Pfam" id="PF00376">
    <property type="entry name" value="MerR"/>
    <property type="match status" value="1"/>
</dbReference>
<dbReference type="SMART" id="SM00422">
    <property type="entry name" value="HTH_MERR"/>
    <property type="match status" value="1"/>
</dbReference>
<name>A0A0G1YFW7_9BACT</name>
<dbReference type="AlphaFoldDB" id="A0A0G1YFW7"/>
<evidence type="ECO:0000313" key="3">
    <source>
        <dbReference type="Proteomes" id="UP000033870"/>
    </source>
</evidence>
<dbReference type="NCBIfam" id="TIGR01764">
    <property type="entry name" value="excise"/>
    <property type="match status" value="1"/>
</dbReference>
<dbReference type="CDD" id="cd04762">
    <property type="entry name" value="HTH_MerR-trunc"/>
    <property type="match status" value="1"/>
</dbReference>
<accession>A0A0G1YFW7</accession>
<organism evidence="2 3">
    <name type="scientific">Candidatus Magasanikbacteria bacterium GW2011_GWA2_56_11</name>
    <dbReference type="NCBI Taxonomy" id="1619044"/>
    <lineage>
        <taxon>Bacteria</taxon>
        <taxon>Candidatus Magasanikiibacteriota</taxon>
    </lineage>
</organism>
<dbReference type="EMBL" id="LCRX01000010">
    <property type="protein sequence ID" value="KKW42101.1"/>
    <property type="molecule type" value="Genomic_DNA"/>
</dbReference>
<dbReference type="Proteomes" id="UP000033870">
    <property type="component" value="Unassembled WGS sequence"/>
</dbReference>
<evidence type="ECO:0000259" key="1">
    <source>
        <dbReference type="PROSITE" id="PS50937"/>
    </source>
</evidence>
<dbReference type="PROSITE" id="PS50937">
    <property type="entry name" value="HTH_MERR_2"/>
    <property type="match status" value="1"/>
</dbReference>